<dbReference type="GO" id="GO:0004553">
    <property type="term" value="F:hydrolase activity, hydrolyzing O-glycosyl compounds"/>
    <property type="evidence" value="ECO:0007669"/>
    <property type="project" value="InterPro"/>
</dbReference>
<evidence type="ECO:0000313" key="3">
    <source>
        <dbReference type="EMBL" id="KUG27040.1"/>
    </source>
</evidence>
<organism evidence="3">
    <name type="scientific">hydrocarbon metagenome</name>
    <dbReference type="NCBI Taxonomy" id="938273"/>
    <lineage>
        <taxon>unclassified sequences</taxon>
        <taxon>metagenomes</taxon>
        <taxon>ecological metagenomes</taxon>
    </lineage>
</organism>
<dbReference type="AlphaFoldDB" id="A0A0W8G1L5"/>
<dbReference type="EMBL" id="LNQE01000371">
    <property type="protein sequence ID" value="KUG27040.1"/>
    <property type="molecule type" value="Genomic_DNA"/>
</dbReference>
<dbReference type="SUPFAM" id="SSF49344">
    <property type="entry name" value="CBD9-like"/>
    <property type="match status" value="1"/>
</dbReference>
<dbReference type="Gene3D" id="2.60.120.430">
    <property type="entry name" value="Galactose-binding lectin"/>
    <property type="match status" value="1"/>
</dbReference>
<dbReference type="Pfam" id="PF06452">
    <property type="entry name" value="CBM9_1"/>
    <property type="match status" value="1"/>
</dbReference>
<feature type="domain" description="Carbohydrate-binding" evidence="1">
    <location>
        <begin position="569"/>
        <end position="743"/>
    </location>
</feature>
<dbReference type="InterPro" id="IPR010502">
    <property type="entry name" value="Carb-bd_dom_fam9"/>
</dbReference>
<dbReference type="InterPro" id="IPR026444">
    <property type="entry name" value="Secre_tail"/>
</dbReference>
<comment type="caution">
    <text evidence="3">The sequence shown here is derived from an EMBL/GenBank/DDBJ whole genome shotgun (WGS) entry which is preliminary data.</text>
</comment>
<dbReference type="Pfam" id="PF18962">
    <property type="entry name" value="Por_Secre_tail"/>
    <property type="match status" value="1"/>
</dbReference>
<dbReference type="Gene3D" id="2.60.40.1190">
    <property type="match status" value="1"/>
</dbReference>
<proteinExistence type="predicted"/>
<evidence type="ECO:0008006" key="4">
    <source>
        <dbReference type="Google" id="ProtNLM"/>
    </source>
</evidence>
<dbReference type="InterPro" id="IPR013783">
    <property type="entry name" value="Ig-like_fold"/>
</dbReference>
<protein>
    <recommendedName>
        <fullName evidence="4">Secretion system C-terminal sorting domain-containing protein</fullName>
    </recommendedName>
</protein>
<evidence type="ECO:0000259" key="2">
    <source>
        <dbReference type="Pfam" id="PF18962"/>
    </source>
</evidence>
<name>A0A0W8G1L5_9ZZZZ</name>
<dbReference type="GO" id="GO:0030246">
    <property type="term" value="F:carbohydrate binding"/>
    <property type="evidence" value="ECO:0007669"/>
    <property type="project" value="InterPro"/>
</dbReference>
<dbReference type="NCBIfam" id="TIGR04183">
    <property type="entry name" value="Por_Secre_tail"/>
    <property type="match status" value="1"/>
</dbReference>
<reference evidence="3" key="1">
    <citation type="journal article" date="2015" name="Proc. Natl. Acad. Sci. U.S.A.">
        <title>Networks of energetic and metabolic interactions define dynamics in microbial communities.</title>
        <authorList>
            <person name="Embree M."/>
            <person name="Liu J.K."/>
            <person name="Al-Bassam M.M."/>
            <person name="Zengler K."/>
        </authorList>
    </citation>
    <scope>NUCLEOTIDE SEQUENCE</scope>
</reference>
<accession>A0A0W8G1L5</accession>
<feature type="domain" description="Secretion system C-terminal sorting" evidence="2">
    <location>
        <begin position="771"/>
        <end position="846"/>
    </location>
</feature>
<dbReference type="GO" id="GO:0016052">
    <property type="term" value="P:carbohydrate catabolic process"/>
    <property type="evidence" value="ECO:0007669"/>
    <property type="project" value="InterPro"/>
</dbReference>
<dbReference type="SUPFAM" id="SSF49785">
    <property type="entry name" value="Galactose-binding domain-like"/>
    <property type="match status" value="1"/>
</dbReference>
<dbReference type="Gene3D" id="2.60.40.4070">
    <property type="match status" value="1"/>
</dbReference>
<dbReference type="InterPro" id="IPR008979">
    <property type="entry name" value="Galactose-bd-like_sf"/>
</dbReference>
<gene>
    <name evidence="3" type="ORF">ASZ90_003113</name>
</gene>
<dbReference type="Gene3D" id="2.60.40.10">
    <property type="entry name" value="Immunoglobulins"/>
    <property type="match status" value="1"/>
</dbReference>
<sequence length="849" mass="93611">MKQFLLLCIFLFTTSLVAQEQVINDFDAAPADTNYWAFYTSDNADPAVSFMNYEFVSDVVYDGAGAMQVDYSVQNIEAWGGFIKLEHWMADSNSTYDWSLYDSLSIWYNNTVAASEDARVHFRLNLHDVSDATNGNNTYDVGLVEYWYSFNWILDNEPGWHELKFSLEGIQDTDQSGDGKFHLTGWSGIAGNAKLDLDKIKGFSFEISINGSGSGEHVTGQIVFDKMFLKSPGQNPLVLFNGAAVPGGVTLSGDGWSDNTFEITDEEASTPGTKSIKWTLGDWGTWGGLVWTYDELQNLAFRWQEDSLKFKIKAQTGTGPIKAVILDDDTDGDGPDLMFEAGYMIEEAMVGYDGTWKQVSIALKDFNRFEGGWDGSGMAPGVMDSSRVKQVKFLKAAGATAHAVVYLDDIWTGNPEFDVIPPDAPGLVSVAGGDYVNLITWVDVPGESNESYDVYYSFNPIEDLNADGIEVVALGVREDEQLATHVLRAPLTDQNITYYYAVVCNDAAGNSSEIAASNPASLTNIAKGVAVINNGAPANFAADGNLAEWNNIMPFRMFPSDGSGTVVTNTSIDGDADLSVNAYLAADEDYLYFAFDITDDINSIDTTISTYLTDGADLFIGLYDWHGASHTAYKRGAEPDYQFRFVSNAIIAANLGDQIVKRPGEEYVFNEKFPSGYTIEGRMSFLEISQLATPDDQLFVPALGNRIKIDYSINDADATGQREGILTLSPNNEDQSWNNVSRWTYTWIGDMMVDVSDDESVALTFELLQNYPNPFNPVTIIKYTVPSNELVTLKVFNILGQEVKTLINKIQNAGQYQVSFDASNFASGVYIYRLSSGNLVNTKKMIFIK</sequence>
<evidence type="ECO:0000259" key="1">
    <source>
        <dbReference type="Pfam" id="PF06452"/>
    </source>
</evidence>